<reference evidence="2" key="2">
    <citation type="submission" date="2020-09" db="EMBL/GenBank/DDBJ databases">
        <authorList>
            <person name="Sun Q."/>
            <person name="Zhou Y."/>
        </authorList>
    </citation>
    <scope>NUCLEOTIDE SEQUENCE</scope>
    <source>
        <strain evidence="2">CGMCC 1.15360</strain>
    </source>
</reference>
<comment type="caution">
    <text evidence="2">The sequence shown here is derived from an EMBL/GenBank/DDBJ whole genome shotgun (WGS) entry which is preliminary data.</text>
</comment>
<evidence type="ECO:0000313" key="3">
    <source>
        <dbReference type="Proteomes" id="UP000612349"/>
    </source>
</evidence>
<proteinExistence type="predicted"/>
<dbReference type="RefSeq" id="WP_188713463.1">
    <property type="nucleotide sequence ID" value="NZ_BMIP01000002.1"/>
</dbReference>
<gene>
    <name evidence="2" type="ORF">GCM10010990_09630</name>
</gene>
<sequence length="348" mass="37227">MPRKFLVRLAAAPVALSLVATPAMAEKADRLTTLNGLPADGVESALKSRGFKYIDSNTNSMGYTYAYWWDKDDGNCIRTETYRGTVETIVDASDADCHHSGGSNAAAAVGVVAGAAILGALLSHKSNHHDDGSHYSDAQDETRYENGYTAGLHNAPYHNKHDSSAYSAGYTAGVEQRNANLRHHSGRGGYTDHADFKDLEGARAAGGMSQLESRGFVQVDNFTSGNTRYSIQWRAASRQCVQVTIADGRFYSLDDIGSHPKCQSGSGSWSASSAGDPGTWYGRLVGAASDGADVQMSNNGFRQVDSFTQSGGGHGSLWYNSSSRQCIELTTSHGRVDGSTMVPRSRCR</sequence>
<evidence type="ECO:0000256" key="1">
    <source>
        <dbReference type="SAM" id="SignalP"/>
    </source>
</evidence>
<organism evidence="2 3">
    <name type="scientific">Croceicoccus mobilis</name>
    <dbReference type="NCBI Taxonomy" id="1703339"/>
    <lineage>
        <taxon>Bacteria</taxon>
        <taxon>Pseudomonadati</taxon>
        <taxon>Pseudomonadota</taxon>
        <taxon>Alphaproteobacteria</taxon>
        <taxon>Sphingomonadales</taxon>
        <taxon>Erythrobacteraceae</taxon>
        <taxon>Croceicoccus</taxon>
    </lineage>
</organism>
<evidence type="ECO:0008006" key="4">
    <source>
        <dbReference type="Google" id="ProtNLM"/>
    </source>
</evidence>
<keyword evidence="1" id="KW-0732">Signal</keyword>
<reference evidence="2" key="1">
    <citation type="journal article" date="2014" name="Int. J. Syst. Evol. Microbiol.">
        <title>Complete genome sequence of Corynebacterium casei LMG S-19264T (=DSM 44701T), isolated from a smear-ripened cheese.</title>
        <authorList>
            <consortium name="US DOE Joint Genome Institute (JGI-PGF)"/>
            <person name="Walter F."/>
            <person name="Albersmeier A."/>
            <person name="Kalinowski J."/>
            <person name="Ruckert C."/>
        </authorList>
    </citation>
    <scope>NUCLEOTIDE SEQUENCE</scope>
    <source>
        <strain evidence="2">CGMCC 1.15360</strain>
    </source>
</reference>
<dbReference type="Proteomes" id="UP000612349">
    <property type="component" value="Unassembled WGS sequence"/>
</dbReference>
<feature type="signal peptide" evidence="1">
    <location>
        <begin position="1"/>
        <end position="25"/>
    </location>
</feature>
<keyword evidence="3" id="KW-1185">Reference proteome</keyword>
<dbReference type="AlphaFoldDB" id="A0A916YW42"/>
<evidence type="ECO:0000313" key="2">
    <source>
        <dbReference type="EMBL" id="GGD62301.1"/>
    </source>
</evidence>
<feature type="chain" id="PRO_5036719026" description="Beta/gamma crystallin 'Greek key' domain-containing protein" evidence="1">
    <location>
        <begin position="26"/>
        <end position="348"/>
    </location>
</feature>
<dbReference type="EMBL" id="BMIP01000002">
    <property type="protein sequence ID" value="GGD62301.1"/>
    <property type="molecule type" value="Genomic_DNA"/>
</dbReference>
<name>A0A916YW42_9SPHN</name>
<protein>
    <recommendedName>
        <fullName evidence="4">Beta/gamma crystallin 'Greek key' domain-containing protein</fullName>
    </recommendedName>
</protein>
<accession>A0A916YW42</accession>